<comment type="subcellular location">
    <subcellularLocation>
        <location evidence="1 5 6">Nucleus</location>
    </subcellularLocation>
</comment>
<keyword evidence="9" id="KW-1185">Reference proteome</keyword>
<evidence type="ECO:0000256" key="4">
    <source>
        <dbReference type="ARBA" id="ARBA00023242"/>
    </source>
</evidence>
<accession>D2A679</accession>
<evidence type="ECO:0000313" key="8">
    <source>
        <dbReference type="EMBL" id="EFA04964.1"/>
    </source>
</evidence>
<dbReference type="eggNOG" id="KOG0489">
    <property type="taxonomic scope" value="Eukaryota"/>
</dbReference>
<reference evidence="8 9" key="1">
    <citation type="journal article" date="2008" name="Nature">
        <title>The genome of the model beetle and pest Tribolium castaneum.</title>
        <authorList>
            <consortium name="Tribolium Genome Sequencing Consortium"/>
            <person name="Richards S."/>
            <person name="Gibbs R.A."/>
            <person name="Weinstock G.M."/>
            <person name="Brown S.J."/>
            <person name="Denell R."/>
            <person name="Beeman R.W."/>
            <person name="Gibbs R."/>
            <person name="Beeman R.W."/>
            <person name="Brown S.J."/>
            <person name="Bucher G."/>
            <person name="Friedrich M."/>
            <person name="Grimmelikhuijzen C.J."/>
            <person name="Klingler M."/>
            <person name="Lorenzen M."/>
            <person name="Richards S."/>
            <person name="Roth S."/>
            <person name="Schroder R."/>
            <person name="Tautz D."/>
            <person name="Zdobnov E.M."/>
            <person name="Muzny D."/>
            <person name="Gibbs R.A."/>
            <person name="Weinstock G.M."/>
            <person name="Attaway T."/>
            <person name="Bell S."/>
            <person name="Buhay C.J."/>
            <person name="Chandrabose M.N."/>
            <person name="Chavez D."/>
            <person name="Clerk-Blankenburg K.P."/>
            <person name="Cree A."/>
            <person name="Dao M."/>
            <person name="Davis C."/>
            <person name="Chacko J."/>
            <person name="Dinh H."/>
            <person name="Dugan-Rocha S."/>
            <person name="Fowler G."/>
            <person name="Garner T.T."/>
            <person name="Garnes J."/>
            <person name="Gnirke A."/>
            <person name="Hawes A."/>
            <person name="Hernandez J."/>
            <person name="Hines S."/>
            <person name="Holder M."/>
            <person name="Hume J."/>
            <person name="Jhangiani S.N."/>
            <person name="Joshi V."/>
            <person name="Khan Z.M."/>
            <person name="Jackson L."/>
            <person name="Kovar C."/>
            <person name="Kowis A."/>
            <person name="Lee S."/>
            <person name="Lewis L.R."/>
            <person name="Margolis J."/>
            <person name="Morgan M."/>
            <person name="Nazareth L.V."/>
            <person name="Nguyen N."/>
            <person name="Okwuonu G."/>
            <person name="Parker D."/>
            <person name="Richards S."/>
            <person name="Ruiz S.J."/>
            <person name="Santibanez J."/>
            <person name="Savard J."/>
            <person name="Scherer S.E."/>
            <person name="Schneider B."/>
            <person name="Sodergren E."/>
            <person name="Tautz D."/>
            <person name="Vattahil S."/>
            <person name="Villasana D."/>
            <person name="White C.S."/>
            <person name="Wright R."/>
            <person name="Park Y."/>
            <person name="Beeman R.W."/>
            <person name="Lord J."/>
            <person name="Oppert B."/>
            <person name="Lorenzen M."/>
            <person name="Brown S."/>
            <person name="Wang L."/>
            <person name="Savard J."/>
            <person name="Tautz D."/>
            <person name="Richards S."/>
            <person name="Weinstock G."/>
            <person name="Gibbs R.A."/>
            <person name="Liu Y."/>
            <person name="Worley K."/>
            <person name="Weinstock G."/>
            <person name="Elsik C.G."/>
            <person name="Reese J.T."/>
            <person name="Elhaik E."/>
            <person name="Landan G."/>
            <person name="Graur D."/>
            <person name="Arensburger P."/>
            <person name="Atkinson P."/>
            <person name="Beeman R.W."/>
            <person name="Beidler J."/>
            <person name="Brown S.J."/>
            <person name="Demuth J.P."/>
            <person name="Drury D.W."/>
            <person name="Du Y.Z."/>
            <person name="Fujiwara H."/>
            <person name="Lorenzen M."/>
            <person name="Maselli V."/>
            <person name="Osanai M."/>
            <person name="Park Y."/>
            <person name="Robertson H.M."/>
            <person name="Tu Z."/>
            <person name="Wang J.J."/>
            <person name="Wang S."/>
            <person name="Richards S."/>
            <person name="Song H."/>
            <person name="Zhang L."/>
            <person name="Sodergren E."/>
            <person name="Werner D."/>
            <person name="Stanke M."/>
            <person name="Morgenstern B."/>
            <person name="Solovyev V."/>
            <person name="Kosarev P."/>
            <person name="Brown G."/>
            <person name="Chen H.C."/>
            <person name="Ermolaeva O."/>
            <person name="Hlavina W."/>
            <person name="Kapustin Y."/>
            <person name="Kiryutin B."/>
            <person name="Kitts P."/>
            <person name="Maglott D."/>
            <person name="Pruitt K."/>
            <person name="Sapojnikov V."/>
            <person name="Souvorov A."/>
            <person name="Mackey A.J."/>
            <person name="Waterhouse R.M."/>
            <person name="Wyder S."/>
            <person name="Zdobnov E.M."/>
            <person name="Zdobnov E.M."/>
            <person name="Wyder S."/>
            <person name="Kriventseva E.V."/>
            <person name="Kadowaki T."/>
            <person name="Bork P."/>
            <person name="Aranda M."/>
            <person name="Bao R."/>
            <person name="Beermann A."/>
            <person name="Berns N."/>
            <person name="Bolognesi R."/>
            <person name="Bonneton F."/>
            <person name="Bopp D."/>
            <person name="Brown S.J."/>
            <person name="Bucher G."/>
            <person name="Butts T."/>
            <person name="Chaumot A."/>
            <person name="Denell R.E."/>
            <person name="Ferrier D.E."/>
            <person name="Friedrich M."/>
            <person name="Gordon C.M."/>
            <person name="Jindra M."/>
            <person name="Klingler M."/>
            <person name="Lan Q."/>
            <person name="Lattorff H.M."/>
            <person name="Laudet V."/>
            <person name="von Levetsow C."/>
            <person name="Liu Z."/>
            <person name="Lutz R."/>
            <person name="Lynch J.A."/>
            <person name="da Fonseca R.N."/>
            <person name="Posnien N."/>
            <person name="Reuter R."/>
            <person name="Roth S."/>
            <person name="Savard J."/>
            <person name="Schinko J.B."/>
            <person name="Schmitt C."/>
            <person name="Schoppmeier M."/>
            <person name="Schroder R."/>
            <person name="Shippy T.D."/>
            <person name="Simonnet F."/>
            <person name="Marques-Souza H."/>
            <person name="Tautz D."/>
            <person name="Tomoyasu Y."/>
            <person name="Trauner J."/>
            <person name="Van der Zee M."/>
            <person name="Vervoort M."/>
            <person name="Wittkopp N."/>
            <person name="Wimmer E.A."/>
            <person name="Yang X."/>
            <person name="Jones A.K."/>
            <person name="Sattelle D.B."/>
            <person name="Ebert P.R."/>
            <person name="Nelson D."/>
            <person name="Scott J.G."/>
            <person name="Beeman R.W."/>
            <person name="Muthukrishnan S."/>
            <person name="Kramer K.J."/>
            <person name="Arakane Y."/>
            <person name="Beeman R.W."/>
            <person name="Zhu Q."/>
            <person name="Hogenkamp D."/>
            <person name="Dixit R."/>
            <person name="Oppert B."/>
            <person name="Jiang H."/>
            <person name="Zou Z."/>
            <person name="Marshall J."/>
            <person name="Elpidina E."/>
            <person name="Vinokurov K."/>
            <person name="Oppert C."/>
            <person name="Zou Z."/>
            <person name="Evans J."/>
            <person name="Lu Z."/>
            <person name="Zhao P."/>
            <person name="Sumathipala N."/>
            <person name="Altincicek B."/>
            <person name="Vilcinskas A."/>
            <person name="Williams M."/>
            <person name="Hultmark D."/>
            <person name="Hetru C."/>
            <person name="Jiang H."/>
            <person name="Grimmelikhuijzen C.J."/>
            <person name="Hauser F."/>
            <person name="Cazzamali G."/>
            <person name="Williamson M."/>
            <person name="Park Y."/>
            <person name="Li B."/>
            <person name="Tanaka Y."/>
            <person name="Predel R."/>
            <person name="Neupert S."/>
            <person name="Schachtner J."/>
            <person name="Verleyen P."/>
            <person name="Raible F."/>
            <person name="Bork P."/>
            <person name="Friedrich M."/>
            <person name="Walden K.K."/>
            <person name="Robertson H.M."/>
            <person name="Angeli S."/>
            <person name="Foret S."/>
            <person name="Bucher G."/>
            <person name="Schuetz S."/>
            <person name="Maleszka R."/>
            <person name="Wimmer E.A."/>
            <person name="Beeman R.W."/>
            <person name="Lorenzen M."/>
            <person name="Tomoyasu Y."/>
            <person name="Miller S.C."/>
            <person name="Grossmann D."/>
            <person name="Bucher G."/>
        </authorList>
    </citation>
    <scope>NUCLEOTIDE SEQUENCE [LARGE SCALE GENOMIC DNA]</scope>
    <source>
        <strain evidence="8 9">Georgia GA2</strain>
    </source>
</reference>
<organism evidence="8 9">
    <name type="scientific">Tribolium castaneum</name>
    <name type="common">Red flour beetle</name>
    <dbReference type="NCBI Taxonomy" id="7070"/>
    <lineage>
        <taxon>Eukaryota</taxon>
        <taxon>Metazoa</taxon>
        <taxon>Ecdysozoa</taxon>
        <taxon>Arthropoda</taxon>
        <taxon>Hexapoda</taxon>
        <taxon>Insecta</taxon>
        <taxon>Pterygota</taxon>
        <taxon>Neoptera</taxon>
        <taxon>Endopterygota</taxon>
        <taxon>Coleoptera</taxon>
        <taxon>Polyphaga</taxon>
        <taxon>Cucujiformia</taxon>
        <taxon>Tenebrionidae</taxon>
        <taxon>Tenebrionidae incertae sedis</taxon>
        <taxon>Tribolium</taxon>
    </lineage>
</organism>
<dbReference type="GO" id="GO:0007417">
    <property type="term" value="P:central nervous system development"/>
    <property type="evidence" value="ECO:0000318"/>
    <property type="project" value="GO_Central"/>
</dbReference>
<dbReference type="InterPro" id="IPR017970">
    <property type="entry name" value="Homeobox_CS"/>
</dbReference>
<dbReference type="PANTHER" id="PTHR24339">
    <property type="entry name" value="HOMEOBOX PROTEIN EMX-RELATED"/>
    <property type="match status" value="1"/>
</dbReference>
<dbReference type="KEGG" id="tca:103313403"/>
<dbReference type="SMART" id="SM00389">
    <property type="entry name" value="HOX"/>
    <property type="match status" value="1"/>
</dbReference>
<dbReference type="AlphaFoldDB" id="D2A679"/>
<dbReference type="Pfam" id="PF00046">
    <property type="entry name" value="Homeodomain"/>
    <property type="match status" value="1"/>
</dbReference>
<dbReference type="OrthoDB" id="6159439at2759"/>
<evidence type="ECO:0000313" key="9">
    <source>
        <dbReference type="Proteomes" id="UP000007266"/>
    </source>
</evidence>
<dbReference type="Proteomes" id="UP000007266">
    <property type="component" value="Linkage group 6"/>
</dbReference>
<dbReference type="PROSITE" id="PS00027">
    <property type="entry name" value="HOMEOBOX_1"/>
    <property type="match status" value="1"/>
</dbReference>
<reference evidence="8 9" key="2">
    <citation type="journal article" date="2010" name="Nucleic Acids Res.">
        <title>BeetleBase in 2010: revisions to provide comprehensive genomic information for Tribolium castaneum.</title>
        <authorList>
            <person name="Kim H.S."/>
            <person name="Murphy T."/>
            <person name="Xia J."/>
            <person name="Caragea D."/>
            <person name="Park Y."/>
            <person name="Beeman R.W."/>
            <person name="Lorenzen M.D."/>
            <person name="Butcher S."/>
            <person name="Manak J.R."/>
            <person name="Brown S.J."/>
        </authorList>
    </citation>
    <scope>GENOME REANNOTATION</scope>
    <source>
        <strain evidence="8 9">Georgia GA2</strain>
    </source>
</reference>
<dbReference type="InterPro" id="IPR001356">
    <property type="entry name" value="HD"/>
</dbReference>
<dbReference type="GO" id="GO:0000978">
    <property type="term" value="F:RNA polymerase II cis-regulatory region sequence-specific DNA binding"/>
    <property type="evidence" value="ECO:0000318"/>
    <property type="project" value="GO_Central"/>
</dbReference>
<dbReference type="GO" id="GO:0030182">
    <property type="term" value="P:neuron differentiation"/>
    <property type="evidence" value="ECO:0000318"/>
    <property type="project" value="GO_Central"/>
</dbReference>
<dbReference type="GO" id="GO:0006357">
    <property type="term" value="P:regulation of transcription by RNA polymerase II"/>
    <property type="evidence" value="ECO:0000318"/>
    <property type="project" value="GO_Central"/>
</dbReference>
<dbReference type="EMBL" id="KQ971346">
    <property type="protein sequence ID" value="EFA04964.1"/>
    <property type="molecule type" value="Genomic_DNA"/>
</dbReference>
<evidence type="ECO:0000256" key="5">
    <source>
        <dbReference type="PROSITE-ProRule" id="PRU00108"/>
    </source>
</evidence>
<evidence type="ECO:0000259" key="7">
    <source>
        <dbReference type="PROSITE" id="PS50071"/>
    </source>
</evidence>
<keyword evidence="4 5" id="KW-0539">Nucleus</keyword>
<dbReference type="GO" id="GO:0007420">
    <property type="term" value="P:brain development"/>
    <property type="evidence" value="ECO:0000318"/>
    <property type="project" value="GO_Central"/>
</dbReference>
<dbReference type="PANTHER" id="PTHR24339:SF28">
    <property type="entry name" value="E5-RELATED"/>
    <property type="match status" value="1"/>
</dbReference>
<keyword evidence="3 5" id="KW-0371">Homeobox</keyword>
<evidence type="ECO:0000256" key="6">
    <source>
        <dbReference type="RuleBase" id="RU000682"/>
    </source>
</evidence>
<evidence type="ECO:0000256" key="2">
    <source>
        <dbReference type="ARBA" id="ARBA00023125"/>
    </source>
</evidence>
<dbReference type="Gene3D" id="1.10.10.60">
    <property type="entry name" value="Homeodomain-like"/>
    <property type="match status" value="1"/>
</dbReference>
<dbReference type="PROSITE" id="PS50071">
    <property type="entry name" value="HOMEOBOX_2"/>
    <property type="match status" value="1"/>
</dbReference>
<keyword evidence="2 5" id="KW-0238">DNA-binding</keyword>
<evidence type="ECO:0000256" key="3">
    <source>
        <dbReference type="ARBA" id="ARBA00023155"/>
    </source>
</evidence>
<dbReference type="GO" id="GO:0005634">
    <property type="term" value="C:nucleus"/>
    <property type="evidence" value="ECO:0000318"/>
    <property type="project" value="GO_Central"/>
</dbReference>
<feature type="DNA-binding region" description="Homeobox" evidence="5">
    <location>
        <begin position="22"/>
        <end position="81"/>
    </location>
</feature>
<protein>
    <submittedName>
        <fullName evidence="8">Segmentation protein fushi tarazu-like Protein</fullName>
    </submittedName>
</protein>
<dbReference type="HOGENOM" id="CLU_1733843_0_0_1"/>
<dbReference type="GO" id="GO:0000981">
    <property type="term" value="F:DNA-binding transcription factor activity, RNA polymerase II-specific"/>
    <property type="evidence" value="ECO:0000318"/>
    <property type="project" value="GO_Central"/>
</dbReference>
<dbReference type="InterPro" id="IPR009057">
    <property type="entry name" value="Homeodomain-like_sf"/>
</dbReference>
<sequence length="151" mass="17507">MTQATPSTFEATLMDLAHHILTPKKRLKYTPEQISLLESAFAENAYILGNRRKELAKSTALSERQVTFWFQNRRSKMRREIKKQEELERCINDYLLRLLEVDSSEPAVEVQVTDEASQVQDVALVDCPHQDYHQGLKICPCDFNFTMDTNV</sequence>
<dbReference type="CDD" id="cd00086">
    <property type="entry name" value="homeodomain"/>
    <property type="match status" value="1"/>
</dbReference>
<proteinExistence type="predicted"/>
<dbReference type="SUPFAM" id="SSF46689">
    <property type="entry name" value="Homeodomain-like"/>
    <property type="match status" value="1"/>
</dbReference>
<name>D2A679_TRICA</name>
<dbReference type="InParanoid" id="D2A679"/>
<dbReference type="InterPro" id="IPR050877">
    <property type="entry name" value="EMX-VAX-Noto_Homeobox_TFs"/>
</dbReference>
<gene>
    <name evidence="8" type="primary">AUGUSTUS-3.0.2_15038</name>
    <name evidence="8" type="ORF">TcasGA2_TC015038</name>
</gene>
<dbReference type="PhylomeDB" id="D2A679"/>
<evidence type="ECO:0000256" key="1">
    <source>
        <dbReference type="ARBA" id="ARBA00004123"/>
    </source>
</evidence>
<feature type="domain" description="Homeobox" evidence="7">
    <location>
        <begin position="20"/>
        <end position="80"/>
    </location>
</feature>